<evidence type="ECO:0000313" key="2">
    <source>
        <dbReference type="Proteomes" id="UP001497482"/>
    </source>
</evidence>
<dbReference type="EMBL" id="OZ035830">
    <property type="protein sequence ID" value="CAL1613862.1"/>
    <property type="molecule type" value="Genomic_DNA"/>
</dbReference>
<evidence type="ECO:0000313" key="1">
    <source>
        <dbReference type="EMBL" id="CAL1613862.1"/>
    </source>
</evidence>
<reference evidence="1 2" key="1">
    <citation type="submission" date="2024-04" db="EMBL/GenBank/DDBJ databases">
        <authorList>
            <person name="Waldvogel A.-M."/>
            <person name="Schoenle A."/>
        </authorList>
    </citation>
    <scope>NUCLEOTIDE SEQUENCE [LARGE SCALE GENOMIC DNA]</scope>
</reference>
<dbReference type="Proteomes" id="UP001497482">
    <property type="component" value="Chromosome 8"/>
</dbReference>
<proteinExistence type="predicted"/>
<organism evidence="1 2">
    <name type="scientific">Knipowitschia caucasica</name>
    <name type="common">Caucasian dwarf goby</name>
    <name type="synonym">Pomatoschistus caucasicus</name>
    <dbReference type="NCBI Taxonomy" id="637954"/>
    <lineage>
        <taxon>Eukaryota</taxon>
        <taxon>Metazoa</taxon>
        <taxon>Chordata</taxon>
        <taxon>Craniata</taxon>
        <taxon>Vertebrata</taxon>
        <taxon>Euteleostomi</taxon>
        <taxon>Actinopterygii</taxon>
        <taxon>Neopterygii</taxon>
        <taxon>Teleostei</taxon>
        <taxon>Neoteleostei</taxon>
        <taxon>Acanthomorphata</taxon>
        <taxon>Gobiaria</taxon>
        <taxon>Gobiiformes</taxon>
        <taxon>Gobioidei</taxon>
        <taxon>Gobiidae</taxon>
        <taxon>Gobiinae</taxon>
        <taxon>Knipowitschia</taxon>
    </lineage>
</organism>
<keyword evidence="2" id="KW-1185">Reference proteome</keyword>
<dbReference type="AlphaFoldDB" id="A0AAV2MKK3"/>
<sequence>MILPTKASAKHPSCFYSPNPPGKSIKNLIKNLPEQKELSALAELKGDYDDLVESEQFGIVNFNTSLKAKF</sequence>
<protein>
    <submittedName>
        <fullName evidence="1">Uncharacterized protein</fullName>
    </submittedName>
</protein>
<dbReference type="Gene3D" id="1.20.58.630">
    <property type="match status" value="1"/>
</dbReference>
<name>A0AAV2MKK3_KNICA</name>
<gene>
    <name evidence="1" type="ORF">KC01_LOCUS39999</name>
</gene>
<accession>A0AAV2MKK3</accession>